<dbReference type="SMART" id="SM00774">
    <property type="entry name" value="WRKY"/>
    <property type="match status" value="1"/>
</dbReference>
<feature type="compositionally biased region" description="Basic and acidic residues" evidence="8">
    <location>
        <begin position="240"/>
        <end position="253"/>
    </location>
</feature>
<comment type="caution">
    <text evidence="10">The sequence shown here is derived from an EMBL/GenBank/DDBJ whole genome shotgun (WGS) entry which is preliminary data.</text>
</comment>
<dbReference type="GO" id="GO:0003700">
    <property type="term" value="F:DNA-binding transcription factor activity"/>
    <property type="evidence" value="ECO:0007669"/>
    <property type="project" value="InterPro"/>
</dbReference>
<accession>A0A5J9TAE7</accession>
<gene>
    <name evidence="10" type="ORF">EJB05_41736</name>
</gene>
<comment type="similarity">
    <text evidence="2">Belongs to the WRKY group II-a family.</text>
</comment>
<dbReference type="SUPFAM" id="SSF118290">
    <property type="entry name" value="WRKY DNA-binding domain"/>
    <property type="match status" value="1"/>
</dbReference>
<dbReference type="InterPro" id="IPR003657">
    <property type="entry name" value="WRKY_dom"/>
</dbReference>
<dbReference type="Proteomes" id="UP000324897">
    <property type="component" value="Chromosome 3"/>
</dbReference>
<evidence type="ECO:0000256" key="6">
    <source>
        <dbReference type="ARBA" id="ARBA00023242"/>
    </source>
</evidence>
<reference evidence="10 11" key="1">
    <citation type="journal article" date="2019" name="Sci. Rep.">
        <title>A high-quality genome of Eragrostis curvula grass provides insights into Poaceae evolution and supports new strategies to enhance forage quality.</title>
        <authorList>
            <person name="Carballo J."/>
            <person name="Santos B.A.C.M."/>
            <person name="Zappacosta D."/>
            <person name="Garbus I."/>
            <person name="Selva J.P."/>
            <person name="Gallo C.A."/>
            <person name="Diaz A."/>
            <person name="Albertini E."/>
            <person name="Caccamo M."/>
            <person name="Echenique V."/>
        </authorList>
    </citation>
    <scope>NUCLEOTIDE SEQUENCE [LARGE SCALE GENOMIC DNA]</scope>
    <source>
        <strain evidence="11">cv. Victoria</strain>
        <tissue evidence="10">Leaf</tissue>
    </source>
</reference>
<dbReference type="Pfam" id="PF03106">
    <property type="entry name" value="WRKY"/>
    <property type="match status" value="1"/>
</dbReference>
<protein>
    <submittedName>
        <fullName evidence="10">EcWRKY-22</fullName>
    </submittedName>
</protein>
<evidence type="ECO:0000256" key="3">
    <source>
        <dbReference type="ARBA" id="ARBA00023015"/>
    </source>
</evidence>
<evidence type="ECO:0000259" key="9">
    <source>
        <dbReference type="PROSITE" id="PS50811"/>
    </source>
</evidence>
<evidence type="ECO:0000313" key="11">
    <source>
        <dbReference type="Proteomes" id="UP000324897"/>
    </source>
</evidence>
<evidence type="ECO:0000256" key="1">
    <source>
        <dbReference type="ARBA" id="ARBA00004123"/>
    </source>
</evidence>
<dbReference type="Gene3D" id="2.20.25.80">
    <property type="entry name" value="WRKY domain"/>
    <property type="match status" value="1"/>
</dbReference>
<evidence type="ECO:0000256" key="2">
    <source>
        <dbReference type="ARBA" id="ARBA00008189"/>
    </source>
</evidence>
<dbReference type="FunFam" id="2.20.25.80:FF:000008">
    <property type="entry name" value="WRKY transcription factor 40"/>
    <property type="match status" value="1"/>
</dbReference>
<dbReference type="InterPro" id="IPR036576">
    <property type="entry name" value="WRKY_dom_sf"/>
</dbReference>
<dbReference type="PROSITE" id="PS50811">
    <property type="entry name" value="WRKY"/>
    <property type="match status" value="1"/>
</dbReference>
<feature type="coiled-coil region" evidence="7">
    <location>
        <begin position="38"/>
        <end position="65"/>
    </location>
</feature>
<dbReference type="AlphaFoldDB" id="A0A5J9TAE7"/>
<keyword evidence="3" id="KW-0805">Transcription regulation</keyword>
<evidence type="ECO:0000256" key="4">
    <source>
        <dbReference type="ARBA" id="ARBA00023125"/>
    </source>
</evidence>
<dbReference type="GO" id="GO:0043565">
    <property type="term" value="F:sequence-specific DNA binding"/>
    <property type="evidence" value="ECO:0007669"/>
    <property type="project" value="InterPro"/>
</dbReference>
<keyword evidence="11" id="KW-1185">Reference proteome</keyword>
<evidence type="ECO:0000256" key="5">
    <source>
        <dbReference type="ARBA" id="ARBA00023163"/>
    </source>
</evidence>
<feature type="region of interest" description="Disordered" evidence="8">
    <location>
        <begin position="89"/>
        <end position="133"/>
    </location>
</feature>
<evidence type="ECO:0000313" key="10">
    <source>
        <dbReference type="EMBL" id="TVU08335.1"/>
    </source>
</evidence>
<keyword evidence="6" id="KW-0539">Nucleus</keyword>
<organism evidence="10 11">
    <name type="scientific">Eragrostis curvula</name>
    <name type="common">weeping love grass</name>
    <dbReference type="NCBI Taxonomy" id="38414"/>
    <lineage>
        <taxon>Eukaryota</taxon>
        <taxon>Viridiplantae</taxon>
        <taxon>Streptophyta</taxon>
        <taxon>Embryophyta</taxon>
        <taxon>Tracheophyta</taxon>
        <taxon>Spermatophyta</taxon>
        <taxon>Magnoliopsida</taxon>
        <taxon>Liliopsida</taxon>
        <taxon>Poales</taxon>
        <taxon>Poaceae</taxon>
        <taxon>PACMAD clade</taxon>
        <taxon>Chloridoideae</taxon>
        <taxon>Eragrostideae</taxon>
        <taxon>Eragrostidinae</taxon>
        <taxon>Eragrostis</taxon>
    </lineage>
</organism>
<comment type="subcellular location">
    <subcellularLocation>
        <location evidence="1">Nucleus</location>
    </subcellularLocation>
</comment>
<keyword evidence="7" id="KW-0175">Coiled coil</keyword>
<dbReference type="InterPro" id="IPR044810">
    <property type="entry name" value="WRKY_plant"/>
</dbReference>
<dbReference type="PANTHER" id="PTHR31429">
    <property type="entry name" value="WRKY TRANSCRIPTION FACTOR 36-RELATED"/>
    <property type="match status" value="1"/>
</dbReference>
<dbReference type="PANTHER" id="PTHR31429:SF33">
    <property type="entry name" value="WRKY TRANSCRIPTION FACTOR WRKY28"/>
    <property type="match status" value="1"/>
</dbReference>
<dbReference type="GO" id="GO:0051707">
    <property type="term" value="P:response to other organism"/>
    <property type="evidence" value="ECO:0007669"/>
    <property type="project" value="UniProtKB-ARBA"/>
</dbReference>
<dbReference type="EMBL" id="RWGY01000039">
    <property type="protein sequence ID" value="TVU08335.1"/>
    <property type="molecule type" value="Genomic_DNA"/>
</dbReference>
<evidence type="ECO:0000256" key="8">
    <source>
        <dbReference type="SAM" id="MobiDB-lite"/>
    </source>
</evidence>
<proteinExistence type="inferred from homology"/>
<feature type="region of interest" description="Disordered" evidence="8">
    <location>
        <begin position="240"/>
        <end position="284"/>
    </location>
</feature>
<keyword evidence="4" id="KW-0238">DNA-binding</keyword>
<evidence type="ECO:0000256" key="7">
    <source>
        <dbReference type="SAM" id="Coils"/>
    </source>
</evidence>
<dbReference type="Gramene" id="TVU08335">
    <property type="protein sequence ID" value="TVU08335"/>
    <property type="gene ID" value="EJB05_41736"/>
</dbReference>
<dbReference type="OrthoDB" id="1879341at2759"/>
<feature type="domain" description="WRKY" evidence="9">
    <location>
        <begin position="180"/>
        <end position="246"/>
    </location>
</feature>
<dbReference type="GO" id="GO:0005634">
    <property type="term" value="C:nucleus"/>
    <property type="evidence" value="ECO:0007669"/>
    <property type="project" value="UniProtKB-SubCell"/>
</dbReference>
<keyword evidence="5" id="KW-0804">Transcription</keyword>
<sequence length="320" mass="34861">MDSWIGQPSLSLDLNVGLPTARPLPAKKVLVEENFLSVKKDRDQVEAMEAELRRVSEENKRLSEMLRAVVTKYTELQGHVNDMLAVGHGGAANRQSSTSEGGSAASPSRKRIRSDSLDTNQHHRKPSPPVATAASGFVVPDQMECTSAAAAAAFHEPGRRIREECKPKVSRRYVHADPSDLSLVVKDGYQWRKYGQKVTKDNPCPRAYFRCSFAPSCPVKKKVQRSAEDKTILVATYEGEHNHGQPPHHDGKSAKPPASNGARALSPPQQKPVEAGPSEAVARKNLAEHMAATLTRDPGFKAALVSALSGRILELSPTRD</sequence>
<name>A0A5J9TAE7_9POAL</name>